<dbReference type="Proteomes" id="UP001172911">
    <property type="component" value="Unassembled WGS sequence"/>
</dbReference>
<keyword evidence="2" id="KW-1185">Reference proteome</keyword>
<name>A0AAW7ZE60_9FIRM</name>
<evidence type="ECO:0000313" key="1">
    <source>
        <dbReference type="EMBL" id="MDO7787558.1"/>
    </source>
</evidence>
<protein>
    <submittedName>
        <fullName evidence="1">DUF3793 family protein</fullName>
    </submittedName>
</protein>
<reference evidence="1" key="2">
    <citation type="submission" date="2023-03" db="EMBL/GenBank/DDBJ databases">
        <authorList>
            <person name="Zhang Z."/>
        </authorList>
    </citation>
    <scope>NUCLEOTIDE SEQUENCE</scope>
    <source>
        <strain evidence="1">DSA</strain>
    </source>
</reference>
<dbReference type="RefSeq" id="WP_304542704.1">
    <property type="nucleotide sequence ID" value="NZ_JARPTC010000014.1"/>
</dbReference>
<sequence>MLDKGLKVKFFEALNRLEGKEYILSVIAFRAAPTLKDKKPSSLISFNNRGKDTLNLWKQYKKEISLKLNLQYFELKEGDGSLLVLFYRTKMLNWYVSNRRSLQVLANMGYEEAMSLEQKLQVLKTRFTELCPHEVGIFLGIPVEDVEGFIKHKGKACLMCRYWKVYSNPRRAQYMFNVYDTARNNVAIALVKQDKVCEQM</sequence>
<evidence type="ECO:0000313" key="2">
    <source>
        <dbReference type="Proteomes" id="UP001172911"/>
    </source>
</evidence>
<comment type="caution">
    <text evidence="1">The sequence shown here is derived from an EMBL/GenBank/DDBJ whole genome shotgun (WGS) entry which is preliminary data.</text>
</comment>
<reference evidence="1" key="1">
    <citation type="journal article" date="2023" name="J. Hazard. Mater.">
        <title>Anaerobic biodegradation of pyrene and benzo[a]pyrene by a new sulfate-reducing Desulforamulus aquiferis strain DSA.</title>
        <authorList>
            <person name="Zhang Z."/>
            <person name="Sun J."/>
            <person name="Gong X."/>
            <person name="Wang C."/>
            <person name="Wang H."/>
        </authorList>
    </citation>
    <scope>NUCLEOTIDE SEQUENCE</scope>
    <source>
        <strain evidence="1">DSA</strain>
    </source>
</reference>
<dbReference type="InterPro" id="IPR024523">
    <property type="entry name" value="DUF3793"/>
</dbReference>
<dbReference type="Pfam" id="PF12672">
    <property type="entry name" value="DUF3793"/>
    <property type="match status" value="1"/>
</dbReference>
<gene>
    <name evidence="1" type="ORF">P6N53_10030</name>
</gene>
<organism evidence="1 2">
    <name type="scientific">Desulforamulus aquiferis</name>
    <dbReference type="NCBI Taxonomy" id="1397668"/>
    <lineage>
        <taxon>Bacteria</taxon>
        <taxon>Bacillati</taxon>
        <taxon>Bacillota</taxon>
        <taxon>Clostridia</taxon>
        <taxon>Eubacteriales</taxon>
        <taxon>Peptococcaceae</taxon>
        <taxon>Desulforamulus</taxon>
    </lineage>
</organism>
<accession>A0AAW7ZE60</accession>
<proteinExistence type="predicted"/>
<dbReference type="EMBL" id="JARPTC010000014">
    <property type="protein sequence ID" value="MDO7787558.1"/>
    <property type="molecule type" value="Genomic_DNA"/>
</dbReference>
<dbReference type="AlphaFoldDB" id="A0AAW7ZE60"/>